<dbReference type="InterPro" id="IPR052462">
    <property type="entry name" value="SLIRP/GR-RBP-like"/>
</dbReference>
<accession>A0A5A7QI22</accession>
<dbReference type="AlphaFoldDB" id="A0A5A7QI22"/>
<dbReference type="Gene3D" id="3.30.70.330">
    <property type="match status" value="1"/>
</dbReference>
<comment type="caution">
    <text evidence="4">The sequence shown here is derived from an EMBL/GenBank/DDBJ whole genome shotgun (WGS) entry which is preliminary data.</text>
</comment>
<dbReference type="OrthoDB" id="272703at2759"/>
<organism evidence="4 5">
    <name type="scientific">Striga asiatica</name>
    <name type="common">Asiatic witchweed</name>
    <name type="synonym">Buchnera asiatica</name>
    <dbReference type="NCBI Taxonomy" id="4170"/>
    <lineage>
        <taxon>Eukaryota</taxon>
        <taxon>Viridiplantae</taxon>
        <taxon>Streptophyta</taxon>
        <taxon>Embryophyta</taxon>
        <taxon>Tracheophyta</taxon>
        <taxon>Spermatophyta</taxon>
        <taxon>Magnoliopsida</taxon>
        <taxon>eudicotyledons</taxon>
        <taxon>Gunneridae</taxon>
        <taxon>Pentapetalae</taxon>
        <taxon>asterids</taxon>
        <taxon>lamiids</taxon>
        <taxon>Lamiales</taxon>
        <taxon>Orobanchaceae</taxon>
        <taxon>Buchnereae</taxon>
        <taxon>Striga</taxon>
    </lineage>
</organism>
<dbReference type="InterPro" id="IPR012677">
    <property type="entry name" value="Nucleotide-bd_a/b_plait_sf"/>
</dbReference>
<keyword evidence="1 2" id="KW-0694">RNA-binding</keyword>
<evidence type="ECO:0000256" key="2">
    <source>
        <dbReference type="PROSITE-ProRule" id="PRU00176"/>
    </source>
</evidence>
<evidence type="ECO:0000313" key="5">
    <source>
        <dbReference type="Proteomes" id="UP000325081"/>
    </source>
</evidence>
<dbReference type="SMART" id="SM00360">
    <property type="entry name" value="RRM"/>
    <property type="match status" value="1"/>
</dbReference>
<name>A0A5A7QI22_STRAF</name>
<gene>
    <name evidence="4" type="ORF">STAS_21651</name>
</gene>
<dbReference type="PROSITE" id="PS50102">
    <property type="entry name" value="RRM"/>
    <property type="match status" value="1"/>
</dbReference>
<dbReference type="InterPro" id="IPR035979">
    <property type="entry name" value="RBD_domain_sf"/>
</dbReference>
<evidence type="ECO:0000256" key="1">
    <source>
        <dbReference type="ARBA" id="ARBA00022884"/>
    </source>
</evidence>
<evidence type="ECO:0000259" key="3">
    <source>
        <dbReference type="PROSITE" id="PS50102"/>
    </source>
</evidence>
<proteinExistence type="predicted"/>
<feature type="domain" description="RRM" evidence="3">
    <location>
        <begin position="81"/>
        <end position="159"/>
    </location>
</feature>
<reference evidence="5" key="1">
    <citation type="journal article" date="2019" name="Curr. Biol.">
        <title>Genome Sequence of Striga asiatica Provides Insight into the Evolution of Plant Parasitism.</title>
        <authorList>
            <person name="Yoshida S."/>
            <person name="Kim S."/>
            <person name="Wafula E.K."/>
            <person name="Tanskanen J."/>
            <person name="Kim Y.M."/>
            <person name="Honaas L."/>
            <person name="Yang Z."/>
            <person name="Spallek T."/>
            <person name="Conn C.E."/>
            <person name="Ichihashi Y."/>
            <person name="Cheong K."/>
            <person name="Cui S."/>
            <person name="Der J.P."/>
            <person name="Gundlach H."/>
            <person name="Jiao Y."/>
            <person name="Hori C."/>
            <person name="Ishida J.K."/>
            <person name="Kasahara H."/>
            <person name="Kiba T."/>
            <person name="Kim M.S."/>
            <person name="Koo N."/>
            <person name="Laohavisit A."/>
            <person name="Lee Y.H."/>
            <person name="Lumba S."/>
            <person name="McCourt P."/>
            <person name="Mortimer J.C."/>
            <person name="Mutuku J.M."/>
            <person name="Nomura T."/>
            <person name="Sasaki-Sekimoto Y."/>
            <person name="Seto Y."/>
            <person name="Wang Y."/>
            <person name="Wakatake T."/>
            <person name="Sakakibara H."/>
            <person name="Demura T."/>
            <person name="Yamaguchi S."/>
            <person name="Yoneyama K."/>
            <person name="Manabe R.I."/>
            <person name="Nelson D.C."/>
            <person name="Schulman A.H."/>
            <person name="Timko M.P."/>
            <person name="dePamphilis C.W."/>
            <person name="Choi D."/>
            <person name="Shirasu K."/>
        </authorList>
    </citation>
    <scope>NUCLEOTIDE SEQUENCE [LARGE SCALE GENOMIC DNA]</scope>
    <source>
        <strain evidence="5">cv. UVA1</strain>
    </source>
</reference>
<evidence type="ECO:0000313" key="4">
    <source>
        <dbReference type="EMBL" id="GER44750.1"/>
    </source>
</evidence>
<dbReference type="GO" id="GO:0003723">
    <property type="term" value="F:RNA binding"/>
    <property type="evidence" value="ECO:0007669"/>
    <property type="project" value="UniProtKB-UniRule"/>
</dbReference>
<protein>
    <submittedName>
        <fullName evidence="4">RNA-binding family protein</fullName>
    </submittedName>
</protein>
<dbReference type="PANTHER" id="PTHR48027">
    <property type="entry name" value="HETEROGENEOUS NUCLEAR RIBONUCLEOPROTEIN 87F-RELATED"/>
    <property type="match status" value="1"/>
</dbReference>
<dbReference type="InterPro" id="IPR000504">
    <property type="entry name" value="RRM_dom"/>
</dbReference>
<sequence length="173" mass="19260">MAFSCSPCKLPIIVPNLRRNYAIQRPTMPKTSISKTPNFKITQFSVSTPSNVITDTFIQTAKHSSNLNSPDELDIEAPSNVIVFIKGLAQSTSEGGLKAAFSRCGQVSQVKIFRDKKTKLSLGSAFVWFVVEEHARAAVDEMNGKFFEGRFIHVSLAKPKSCKTRLKRSPYKF</sequence>
<dbReference type="SUPFAM" id="SSF54928">
    <property type="entry name" value="RNA-binding domain, RBD"/>
    <property type="match status" value="1"/>
</dbReference>
<dbReference type="Pfam" id="PF00076">
    <property type="entry name" value="RRM_1"/>
    <property type="match status" value="1"/>
</dbReference>
<keyword evidence="5" id="KW-1185">Reference proteome</keyword>
<dbReference type="Proteomes" id="UP000325081">
    <property type="component" value="Unassembled WGS sequence"/>
</dbReference>
<dbReference type="EMBL" id="BKCP01007070">
    <property type="protein sequence ID" value="GER44750.1"/>
    <property type="molecule type" value="Genomic_DNA"/>
</dbReference>